<dbReference type="EMBL" id="PGFA01000001">
    <property type="protein sequence ID" value="PJJ60820.1"/>
    <property type="molecule type" value="Genomic_DNA"/>
</dbReference>
<dbReference type="CDD" id="cd00130">
    <property type="entry name" value="PAS"/>
    <property type="match status" value="2"/>
</dbReference>
<dbReference type="PROSITE" id="PS50113">
    <property type="entry name" value="PAC"/>
    <property type="match status" value="1"/>
</dbReference>
<feature type="domain" description="PAC" evidence="8">
    <location>
        <begin position="146"/>
        <end position="199"/>
    </location>
</feature>
<gene>
    <name evidence="9" type="ORF">CLV45_2253</name>
</gene>
<feature type="domain" description="PAS" evidence="7">
    <location>
        <begin position="330"/>
        <end position="400"/>
    </location>
</feature>
<evidence type="ECO:0000256" key="5">
    <source>
        <dbReference type="ARBA" id="ARBA00023012"/>
    </source>
</evidence>
<keyword evidence="10" id="KW-1185">Reference proteome</keyword>
<keyword evidence="5" id="KW-0902">Two-component regulatory system</keyword>
<feature type="domain" description="Histidine kinase" evidence="6">
    <location>
        <begin position="475"/>
        <end position="664"/>
    </location>
</feature>
<evidence type="ECO:0000256" key="1">
    <source>
        <dbReference type="ARBA" id="ARBA00000085"/>
    </source>
</evidence>
<reference evidence="9 10" key="1">
    <citation type="submission" date="2017-11" db="EMBL/GenBank/DDBJ databases">
        <title>Genomic Encyclopedia of Archaeal and Bacterial Type Strains, Phase II (KMG-II): From Individual Species to Whole Genera.</title>
        <authorList>
            <person name="Goeker M."/>
        </authorList>
    </citation>
    <scope>NUCLEOTIDE SEQUENCE [LARGE SCALE GENOMIC DNA]</scope>
    <source>
        <strain evidence="9 10">DSM 11115</strain>
    </source>
</reference>
<dbReference type="PANTHER" id="PTHR24421:SF10">
    <property type="entry name" value="NITRATE_NITRITE SENSOR PROTEIN NARQ"/>
    <property type="match status" value="1"/>
</dbReference>
<dbReference type="Pfam" id="PF13426">
    <property type="entry name" value="PAS_9"/>
    <property type="match status" value="2"/>
</dbReference>
<dbReference type="RefSeq" id="WP_100336448.1">
    <property type="nucleotide sequence ID" value="NZ_PGFA01000001.1"/>
</dbReference>
<dbReference type="PRINTS" id="PR00344">
    <property type="entry name" value="BCTRLSENSOR"/>
</dbReference>
<dbReference type="PANTHER" id="PTHR24421">
    <property type="entry name" value="NITRATE/NITRITE SENSOR PROTEIN NARX-RELATED"/>
    <property type="match status" value="1"/>
</dbReference>
<evidence type="ECO:0000256" key="4">
    <source>
        <dbReference type="ARBA" id="ARBA00022777"/>
    </source>
</evidence>
<keyword evidence="3" id="KW-0808">Transferase</keyword>
<dbReference type="Gene3D" id="3.30.450.20">
    <property type="entry name" value="PAS domain"/>
    <property type="match status" value="3"/>
</dbReference>
<dbReference type="Proteomes" id="UP000228535">
    <property type="component" value="Unassembled WGS sequence"/>
</dbReference>
<proteinExistence type="predicted"/>
<evidence type="ECO:0000313" key="9">
    <source>
        <dbReference type="EMBL" id="PJJ60820.1"/>
    </source>
</evidence>
<protein>
    <recommendedName>
        <fullName evidence="2">histidine kinase</fullName>
        <ecNumber evidence="2">2.7.13.3</ecNumber>
    </recommendedName>
</protein>
<name>A0A2M9BS80_9BACT</name>
<dbReference type="InterPro" id="IPR036890">
    <property type="entry name" value="HATPase_C_sf"/>
</dbReference>
<sequence>MDTPHSPSAATLHAALQELRARAEKRKSLVTQSLHEKLPDDVQRLVQDLQVHQIELEMQYEELLVAQAELEALRAQYVDLYDFAPIGYFSLDPLGVITQLNLKGSQQLGTVRQRLLGRRFAWFVAPEDRLAFQQFLNRIQASEARQILELMLQREDGTVFYALLEGLAVVREPEQPPTHCRVVVIDITRQQEAKKALEASEARFRRLFEHSSDAVVLLQDNYYLDCNDAALHLLAALYRTEVVGHHMADFFPEWQPDGTSSLELIARVVREALDRGSAKAELLMRRLTGEDVWVEAVITPFAVEHKAPLLHVAWRDVTAARAARVELLRQKEFSESLLDNSVDGILAFDQELRITAWNRVQEEFSGRSEAQVLGQHVLELFPEYAGGEQEQGLRQVLLGQRMMRQDMPFHSSQGHFESYFVPLASPEGVISGALVHIRDVTERVRLAEEATALKLRQQQEVLAAILTTQEEERKRIAEALHNGVGQLLYAAKLNLENRAGTIQNREAALSLIDEGIKATRTISHELTPGILEDFGLKIALEELTKRIPKQQLHVHLHLHGLEQVRPRLYDVATYRIVQELLTNIIKHAKAHEAYVYVVHEDGHLHISAEDDGIGFTSTAGTGKQAKGIGLAGIRNRLDLLGGTLTVDSRPGKGSIITIEIEVKN</sequence>
<dbReference type="NCBIfam" id="TIGR00229">
    <property type="entry name" value="sensory_box"/>
    <property type="match status" value="3"/>
</dbReference>
<evidence type="ECO:0000259" key="7">
    <source>
        <dbReference type="PROSITE" id="PS50112"/>
    </source>
</evidence>
<keyword evidence="4" id="KW-0418">Kinase</keyword>
<evidence type="ECO:0000259" key="6">
    <source>
        <dbReference type="PROSITE" id="PS50109"/>
    </source>
</evidence>
<accession>A0A2M9BS80</accession>
<dbReference type="PROSITE" id="PS50109">
    <property type="entry name" value="HIS_KIN"/>
    <property type="match status" value="1"/>
</dbReference>
<dbReference type="InterPro" id="IPR000700">
    <property type="entry name" value="PAS-assoc_C"/>
</dbReference>
<dbReference type="SMART" id="SM00387">
    <property type="entry name" value="HATPase_c"/>
    <property type="match status" value="1"/>
</dbReference>
<dbReference type="GO" id="GO:0000160">
    <property type="term" value="P:phosphorelay signal transduction system"/>
    <property type="evidence" value="ECO:0007669"/>
    <property type="project" value="UniProtKB-KW"/>
</dbReference>
<feature type="domain" description="PAS" evidence="7">
    <location>
        <begin position="73"/>
        <end position="143"/>
    </location>
</feature>
<organism evidence="9 10">
    <name type="scientific">Hymenobacter chitinivorans DSM 11115</name>
    <dbReference type="NCBI Taxonomy" id="1121954"/>
    <lineage>
        <taxon>Bacteria</taxon>
        <taxon>Pseudomonadati</taxon>
        <taxon>Bacteroidota</taxon>
        <taxon>Cytophagia</taxon>
        <taxon>Cytophagales</taxon>
        <taxon>Hymenobacteraceae</taxon>
        <taxon>Hymenobacter</taxon>
    </lineage>
</organism>
<dbReference type="SMART" id="SM00091">
    <property type="entry name" value="PAS"/>
    <property type="match status" value="3"/>
</dbReference>
<dbReference type="Gene3D" id="3.30.565.10">
    <property type="entry name" value="Histidine kinase-like ATPase, C-terminal domain"/>
    <property type="match status" value="1"/>
</dbReference>
<evidence type="ECO:0000259" key="8">
    <source>
        <dbReference type="PROSITE" id="PS50113"/>
    </source>
</evidence>
<dbReference type="GO" id="GO:0004673">
    <property type="term" value="F:protein histidine kinase activity"/>
    <property type="evidence" value="ECO:0007669"/>
    <property type="project" value="UniProtKB-EC"/>
</dbReference>
<dbReference type="OrthoDB" id="5401121at2"/>
<dbReference type="Pfam" id="PF08448">
    <property type="entry name" value="PAS_4"/>
    <property type="match status" value="1"/>
</dbReference>
<dbReference type="InterPro" id="IPR003594">
    <property type="entry name" value="HATPase_dom"/>
</dbReference>
<evidence type="ECO:0000256" key="3">
    <source>
        <dbReference type="ARBA" id="ARBA00022679"/>
    </source>
</evidence>
<dbReference type="PROSITE" id="PS50112">
    <property type="entry name" value="PAS"/>
    <property type="match status" value="2"/>
</dbReference>
<dbReference type="InterPro" id="IPR005467">
    <property type="entry name" value="His_kinase_dom"/>
</dbReference>
<dbReference type="CDD" id="cd16917">
    <property type="entry name" value="HATPase_UhpB-NarQ-NarX-like"/>
    <property type="match status" value="1"/>
</dbReference>
<evidence type="ECO:0000313" key="10">
    <source>
        <dbReference type="Proteomes" id="UP000228535"/>
    </source>
</evidence>
<dbReference type="InterPro" id="IPR050482">
    <property type="entry name" value="Sensor_HK_TwoCompSys"/>
</dbReference>
<dbReference type="InterPro" id="IPR000014">
    <property type="entry name" value="PAS"/>
</dbReference>
<dbReference type="Pfam" id="PF02518">
    <property type="entry name" value="HATPase_c"/>
    <property type="match status" value="1"/>
</dbReference>
<comment type="caution">
    <text evidence="9">The sequence shown here is derived from an EMBL/GenBank/DDBJ whole genome shotgun (WGS) entry which is preliminary data.</text>
</comment>
<dbReference type="InterPro" id="IPR035965">
    <property type="entry name" value="PAS-like_dom_sf"/>
</dbReference>
<dbReference type="InterPro" id="IPR004358">
    <property type="entry name" value="Sig_transdc_His_kin-like_C"/>
</dbReference>
<dbReference type="EC" id="2.7.13.3" evidence="2"/>
<comment type="catalytic activity">
    <reaction evidence="1">
        <text>ATP + protein L-histidine = ADP + protein N-phospho-L-histidine.</text>
        <dbReference type="EC" id="2.7.13.3"/>
    </reaction>
</comment>
<dbReference type="InterPro" id="IPR013656">
    <property type="entry name" value="PAS_4"/>
</dbReference>
<evidence type="ECO:0000256" key="2">
    <source>
        <dbReference type="ARBA" id="ARBA00012438"/>
    </source>
</evidence>
<dbReference type="SUPFAM" id="SSF55874">
    <property type="entry name" value="ATPase domain of HSP90 chaperone/DNA topoisomerase II/histidine kinase"/>
    <property type="match status" value="1"/>
</dbReference>
<dbReference type="AlphaFoldDB" id="A0A2M9BS80"/>
<dbReference type="SUPFAM" id="SSF55785">
    <property type="entry name" value="PYP-like sensor domain (PAS domain)"/>
    <property type="match status" value="3"/>
</dbReference>